<dbReference type="PANTHER" id="PTHR42983">
    <property type="entry name" value="DINITROGENASE IRON-MOLYBDENUM COFACTOR PROTEIN-RELATED"/>
    <property type="match status" value="1"/>
</dbReference>
<evidence type="ECO:0000313" key="3">
    <source>
        <dbReference type="Proteomes" id="UP000297597"/>
    </source>
</evidence>
<protein>
    <recommendedName>
        <fullName evidence="1">Dinitrogenase iron-molybdenum cofactor biosynthesis domain-containing protein</fullName>
    </recommendedName>
</protein>
<evidence type="ECO:0000313" key="2">
    <source>
        <dbReference type="EMBL" id="TEB12422.1"/>
    </source>
</evidence>
<dbReference type="CDD" id="cd00851">
    <property type="entry name" value="MTH1175"/>
    <property type="match status" value="1"/>
</dbReference>
<name>A0A4Y7RUQ2_9FIRM</name>
<dbReference type="OrthoDB" id="9807451at2"/>
<proteinExistence type="predicted"/>
<dbReference type="InterPro" id="IPR003731">
    <property type="entry name" value="Di-Nase_FeMo-co_biosynth"/>
</dbReference>
<dbReference type="PANTHER" id="PTHR42983:SF1">
    <property type="entry name" value="IRON-MOLYBDENUM PROTEIN"/>
    <property type="match status" value="1"/>
</dbReference>
<dbReference type="SUPFAM" id="SSF53146">
    <property type="entry name" value="Nitrogenase accessory factor-like"/>
    <property type="match status" value="1"/>
</dbReference>
<dbReference type="AlphaFoldDB" id="A0A4Y7RUQ2"/>
<accession>A0A4Y7RUQ2</accession>
<dbReference type="EMBL" id="QFFZ01000007">
    <property type="protein sequence ID" value="TEB12422.1"/>
    <property type="molecule type" value="Genomic_DNA"/>
</dbReference>
<comment type="caution">
    <text evidence="2">The sequence shown here is derived from an EMBL/GenBank/DDBJ whole genome shotgun (WGS) entry which is preliminary data.</text>
</comment>
<feature type="domain" description="Dinitrogenase iron-molybdenum cofactor biosynthesis" evidence="1">
    <location>
        <begin position="13"/>
        <end position="103"/>
    </location>
</feature>
<dbReference type="Pfam" id="PF02579">
    <property type="entry name" value="Nitro_FeMo-Co"/>
    <property type="match status" value="1"/>
</dbReference>
<keyword evidence="3" id="KW-1185">Reference proteome</keyword>
<dbReference type="Gene3D" id="3.30.420.130">
    <property type="entry name" value="Dinitrogenase iron-molybdenum cofactor biosynthesis domain"/>
    <property type="match status" value="1"/>
</dbReference>
<dbReference type="InterPro" id="IPR036105">
    <property type="entry name" value="DiNase_FeMo-co_biosyn_sf"/>
</dbReference>
<reference evidence="2 3" key="1">
    <citation type="journal article" date="2018" name="Environ. Microbiol.">
        <title>Novel energy conservation strategies and behaviour of Pelotomaculum schinkii driving syntrophic propionate catabolism.</title>
        <authorList>
            <person name="Hidalgo-Ahumada C.A.P."/>
            <person name="Nobu M.K."/>
            <person name="Narihiro T."/>
            <person name="Tamaki H."/>
            <person name="Liu W.T."/>
            <person name="Kamagata Y."/>
            <person name="Stams A.J.M."/>
            <person name="Imachi H."/>
            <person name="Sousa D.Z."/>
        </authorList>
    </citation>
    <scope>NUCLEOTIDE SEQUENCE [LARGE SCALE GENOMIC DNA]</scope>
    <source>
        <strain evidence="2 3">MGP</strain>
    </source>
</reference>
<organism evidence="2 3">
    <name type="scientific">Pelotomaculum propionicicum</name>
    <dbReference type="NCBI Taxonomy" id="258475"/>
    <lineage>
        <taxon>Bacteria</taxon>
        <taxon>Bacillati</taxon>
        <taxon>Bacillota</taxon>
        <taxon>Clostridia</taxon>
        <taxon>Eubacteriales</taxon>
        <taxon>Desulfotomaculaceae</taxon>
        <taxon>Pelotomaculum</taxon>
    </lineage>
</organism>
<sequence length="120" mass="12612">MKVAVTSMGQNMESKVDPRFGRANWFILFNTETAEYEVVSNEQNLNAGQGAGIQSAEIISRNGVEALITGNCGPKAFKALGAAGIQVYCGAEGTVAEALESFKSGKLEKASGANVEAHWA</sequence>
<evidence type="ECO:0000259" key="1">
    <source>
        <dbReference type="Pfam" id="PF02579"/>
    </source>
</evidence>
<dbReference type="InterPro" id="IPR033913">
    <property type="entry name" value="MTH1175_dom"/>
</dbReference>
<dbReference type="Proteomes" id="UP000297597">
    <property type="component" value="Unassembled WGS sequence"/>
</dbReference>
<gene>
    <name evidence="2" type="ORF">Pmgp_01039</name>
</gene>